<comment type="caution">
    <text evidence="10">The sequence shown here is derived from an EMBL/GenBank/DDBJ whole genome shotgun (WGS) entry which is preliminary data.</text>
</comment>
<keyword evidence="3" id="KW-0808">Transferase</keyword>
<feature type="transmembrane region" description="Helical" evidence="8">
    <location>
        <begin position="164"/>
        <end position="190"/>
    </location>
</feature>
<dbReference type="Pfam" id="PF23270">
    <property type="entry name" value="HAD_RAM2_N"/>
    <property type="match status" value="1"/>
</dbReference>
<evidence type="ECO:0000256" key="7">
    <source>
        <dbReference type="ARBA" id="ARBA00023315"/>
    </source>
</evidence>
<evidence type="ECO:0000256" key="3">
    <source>
        <dbReference type="ARBA" id="ARBA00022679"/>
    </source>
</evidence>
<organism evidence="10 11">
    <name type="scientific">Hevea brasiliensis</name>
    <name type="common">Para rubber tree</name>
    <name type="synonym">Siphonia brasiliensis</name>
    <dbReference type="NCBI Taxonomy" id="3981"/>
    <lineage>
        <taxon>Eukaryota</taxon>
        <taxon>Viridiplantae</taxon>
        <taxon>Streptophyta</taxon>
        <taxon>Embryophyta</taxon>
        <taxon>Tracheophyta</taxon>
        <taxon>Spermatophyta</taxon>
        <taxon>Magnoliopsida</taxon>
        <taxon>eudicotyledons</taxon>
        <taxon>Gunneridae</taxon>
        <taxon>Pentapetalae</taxon>
        <taxon>rosids</taxon>
        <taxon>fabids</taxon>
        <taxon>Malpighiales</taxon>
        <taxon>Euphorbiaceae</taxon>
        <taxon>Crotonoideae</taxon>
        <taxon>Micrandreae</taxon>
        <taxon>Hevea</taxon>
    </lineage>
</organism>
<evidence type="ECO:0000313" key="10">
    <source>
        <dbReference type="EMBL" id="KAJ9180349.1"/>
    </source>
</evidence>
<keyword evidence="5 8" id="KW-1133">Transmembrane helix</keyword>
<evidence type="ECO:0000313" key="11">
    <source>
        <dbReference type="Proteomes" id="UP001174677"/>
    </source>
</evidence>
<dbReference type="SUPFAM" id="SSF69593">
    <property type="entry name" value="Glycerol-3-phosphate (1)-acyltransferase"/>
    <property type="match status" value="1"/>
</dbReference>
<evidence type="ECO:0000256" key="5">
    <source>
        <dbReference type="ARBA" id="ARBA00022989"/>
    </source>
</evidence>
<evidence type="ECO:0000259" key="9">
    <source>
        <dbReference type="SMART" id="SM00563"/>
    </source>
</evidence>
<protein>
    <recommendedName>
        <fullName evidence="9">Phospholipid/glycerol acyltransferase domain-containing protein</fullName>
    </recommendedName>
</protein>
<reference evidence="10" key="1">
    <citation type="journal article" date="2023" name="Plant Biotechnol. J.">
        <title>Chromosome-level wild Hevea brasiliensis genome provides new tools for genomic-assisted breeding and valuable loci to elevate rubber yield.</title>
        <authorList>
            <person name="Cheng H."/>
            <person name="Song X."/>
            <person name="Hu Y."/>
            <person name="Wu T."/>
            <person name="Yang Q."/>
            <person name="An Z."/>
            <person name="Feng S."/>
            <person name="Deng Z."/>
            <person name="Wu W."/>
            <person name="Zeng X."/>
            <person name="Tu M."/>
            <person name="Wang X."/>
            <person name="Huang H."/>
        </authorList>
    </citation>
    <scope>NUCLEOTIDE SEQUENCE</scope>
    <source>
        <strain evidence="10">MT/VB/25A 57/8</strain>
    </source>
</reference>
<keyword evidence="6 8" id="KW-0472">Membrane</keyword>
<name>A0ABQ9MJ47_HEVBR</name>
<dbReference type="Pfam" id="PF01553">
    <property type="entry name" value="Acyltransferase"/>
    <property type="match status" value="1"/>
</dbReference>
<keyword evidence="11" id="KW-1185">Reference proteome</keyword>
<evidence type="ECO:0000256" key="2">
    <source>
        <dbReference type="ARBA" id="ARBA00007937"/>
    </source>
</evidence>
<dbReference type="SMART" id="SM00563">
    <property type="entry name" value="PlsC"/>
    <property type="match status" value="1"/>
</dbReference>
<evidence type="ECO:0000256" key="8">
    <source>
        <dbReference type="SAM" id="Phobius"/>
    </source>
</evidence>
<evidence type="ECO:0000256" key="6">
    <source>
        <dbReference type="ARBA" id="ARBA00023136"/>
    </source>
</evidence>
<keyword evidence="4 8" id="KW-0812">Transmembrane</keyword>
<dbReference type="InterPro" id="IPR002123">
    <property type="entry name" value="Plipid/glycerol_acylTrfase"/>
</dbReference>
<comment type="subcellular location">
    <subcellularLocation>
        <location evidence="1">Membrane</location>
        <topology evidence="1">Multi-pass membrane protein</topology>
    </subcellularLocation>
</comment>
<evidence type="ECO:0000256" key="4">
    <source>
        <dbReference type="ARBA" id="ARBA00022692"/>
    </source>
</evidence>
<evidence type="ECO:0000256" key="1">
    <source>
        <dbReference type="ARBA" id="ARBA00004141"/>
    </source>
</evidence>
<keyword evidence="7" id="KW-0012">Acyltransferase</keyword>
<feature type="domain" description="Phospholipid/glycerol acyltransferase" evidence="9">
    <location>
        <begin position="227"/>
        <end position="328"/>
    </location>
</feature>
<dbReference type="InterPro" id="IPR056462">
    <property type="entry name" value="HAD_RAM2/GPAT1-8"/>
</dbReference>
<accession>A0ABQ9MJ47</accession>
<dbReference type="EMBL" id="JARPOI010000005">
    <property type="protein sequence ID" value="KAJ9180349.1"/>
    <property type="molecule type" value="Genomic_DNA"/>
</dbReference>
<dbReference type="Proteomes" id="UP001174677">
    <property type="component" value="Chromosome 5"/>
</dbReference>
<dbReference type="PANTHER" id="PTHR15486:SF62">
    <property type="entry name" value="GLYCEROL-3-PHOSPHATE ACYLTRANSFERASE 2-RELATED"/>
    <property type="match status" value="1"/>
</dbReference>
<proteinExistence type="inferred from homology"/>
<gene>
    <name evidence="10" type="ORF">P3X46_008607</name>
</gene>
<dbReference type="PANTHER" id="PTHR15486">
    <property type="entry name" value="ANCIENT UBIQUITOUS PROTEIN"/>
    <property type="match status" value="1"/>
</dbReference>
<comment type="similarity">
    <text evidence="2">Belongs to the GPAT/DAPAT family.</text>
</comment>
<sequence length="415" mass="46759">MAFLSFGGVKVESFRIGRTVLPKFFLEDVGYEGFDMVMACGRKIGVSDLPRVMVDGFLRYYLGTDEVVGRELKVVCGYFVGLMEAKKASKACFDEISGNYKMDSDVIAFGCLNKSLNQQFFCHCKAIYLVSEEEKRNWHILPRKKYPTPLISHDGRLAFRPTPLAILAMFMWIPFGFILFLIRTILGLLLPYKLSIPILSLTGTSGTLSKPNSFISQLHSKEKSDGELYVCNHKTLFDPIYASIAVMKPLTAVTYSLSKYSEWFAPIETVRLIRNREKDSKMIKEPLRKGDLVICPEGTTFREPYLLRFSPLFAEESNDIVPMAIDIQVSMFYATTAGGFKCLDPVLLLMNPYITCTLKILDKLPDSLTCKSGGKSRFEVANYVRAQIAKALGFECTTLTRKDKYTFLAGNEGLI</sequence>